<reference evidence="2" key="1">
    <citation type="submission" date="2016-03" db="EMBL/GenBank/DDBJ databases">
        <title>Updated assembly of Pseudogymnoascus destructans, the fungus causing white-nose syndrome of bats.</title>
        <authorList>
            <person name="Palmer J.M."/>
            <person name="Drees K.P."/>
            <person name="Foster J.T."/>
            <person name="Lindner D.L."/>
        </authorList>
    </citation>
    <scope>NUCLEOTIDE SEQUENCE [LARGE SCALE GENOMIC DNA]</scope>
    <source>
        <strain evidence="2">20631-21</strain>
    </source>
</reference>
<dbReference type="PANTHER" id="PTHR13847:SF284">
    <property type="entry name" value="FAD DEPENDENT OXIDOREDUCTASE DOMAIN-CONTAINING PROTEIN"/>
    <property type="match status" value="1"/>
</dbReference>
<dbReference type="PANTHER" id="PTHR13847">
    <property type="entry name" value="SARCOSINE DEHYDROGENASE-RELATED"/>
    <property type="match status" value="1"/>
</dbReference>
<proteinExistence type="predicted"/>
<dbReference type="EMBL" id="KV441388">
    <property type="protein sequence ID" value="OAF61893.1"/>
    <property type="molecule type" value="Genomic_DNA"/>
</dbReference>
<gene>
    <name evidence="2" type="ORF">VC83_01685</name>
</gene>
<dbReference type="InterPro" id="IPR006076">
    <property type="entry name" value="FAD-dep_OxRdtase"/>
</dbReference>
<dbReference type="RefSeq" id="XP_024327167.1">
    <property type="nucleotide sequence ID" value="XM_024465359.1"/>
</dbReference>
<protein>
    <recommendedName>
        <fullName evidence="1">FAD dependent oxidoreductase domain-containing protein</fullName>
    </recommendedName>
</protein>
<dbReference type="SUPFAM" id="SSF51905">
    <property type="entry name" value="FAD/NAD(P)-binding domain"/>
    <property type="match status" value="1"/>
</dbReference>
<evidence type="ECO:0000313" key="2">
    <source>
        <dbReference type="EMBL" id="OAF61893.1"/>
    </source>
</evidence>
<dbReference type="InterPro" id="IPR036188">
    <property type="entry name" value="FAD/NAD-bd_sf"/>
</dbReference>
<evidence type="ECO:0000259" key="1">
    <source>
        <dbReference type="Pfam" id="PF01266"/>
    </source>
</evidence>
<dbReference type="OrthoDB" id="429143at2759"/>
<name>A0A177AKT4_9PEZI</name>
<dbReference type="AlphaFoldDB" id="A0A177AKT4"/>
<feature type="domain" description="FAD dependent oxidoreductase" evidence="1">
    <location>
        <begin position="17"/>
        <end position="123"/>
    </location>
</feature>
<organism evidence="2">
    <name type="scientific">Pseudogymnoascus destructans</name>
    <dbReference type="NCBI Taxonomy" id="655981"/>
    <lineage>
        <taxon>Eukaryota</taxon>
        <taxon>Fungi</taxon>
        <taxon>Dikarya</taxon>
        <taxon>Ascomycota</taxon>
        <taxon>Pezizomycotina</taxon>
        <taxon>Leotiomycetes</taxon>
        <taxon>Thelebolales</taxon>
        <taxon>Thelebolaceae</taxon>
        <taxon>Pseudogymnoascus</taxon>
    </lineage>
</organism>
<dbReference type="GO" id="GO:0005737">
    <property type="term" value="C:cytoplasm"/>
    <property type="evidence" value="ECO:0007669"/>
    <property type="project" value="TreeGrafter"/>
</dbReference>
<dbReference type="Pfam" id="PF01266">
    <property type="entry name" value="DAO"/>
    <property type="match status" value="1"/>
</dbReference>
<sequence>MAPAKRNLTLPQLALQLTTAYKLLLAEPSASVVLLEARQASSGATGRNGGHCRPGDYLGFKNNVDLIGVEEALRVENLEETKVRAVAALVEEHGIDCDFRARESLDVFVDPKQWEAALEALKARDLMELSRGDGVSGDGDLIFGVGSWHRKVGIQRTFDDTTLHPEISEYLTNAATNLFGLG</sequence>
<dbReference type="GeneID" id="36284773"/>
<dbReference type="Gene3D" id="3.30.9.10">
    <property type="entry name" value="D-Amino Acid Oxidase, subunit A, domain 2"/>
    <property type="match status" value="1"/>
</dbReference>
<accession>A0A177AKT4</accession>
<dbReference type="Proteomes" id="UP000077154">
    <property type="component" value="Unassembled WGS sequence"/>
</dbReference>
<dbReference type="VEuPathDB" id="FungiDB:GMDG_08352"/>
<dbReference type="Gene3D" id="3.50.50.60">
    <property type="entry name" value="FAD/NAD(P)-binding domain"/>
    <property type="match status" value="1"/>
</dbReference>